<name>A0ABU7W0K1_9FLAO</name>
<proteinExistence type="predicted"/>
<dbReference type="InterPro" id="IPR058060">
    <property type="entry name" value="HYC_CC_PP"/>
</dbReference>
<evidence type="ECO:0008006" key="4">
    <source>
        <dbReference type="Google" id="ProtNLM"/>
    </source>
</evidence>
<protein>
    <recommendedName>
        <fullName evidence="4">Secreted protein</fullName>
    </recommendedName>
</protein>
<keyword evidence="1" id="KW-0732">Signal</keyword>
<dbReference type="Proteomes" id="UP001356704">
    <property type="component" value="Unassembled WGS sequence"/>
</dbReference>
<comment type="caution">
    <text evidence="2">The sequence shown here is derived from an EMBL/GenBank/DDBJ whole genome shotgun (WGS) entry which is preliminary data.</text>
</comment>
<accession>A0ABU7W0K1</accession>
<organism evidence="2 3">
    <name type="scientific">Winogradskyella poriferorum</name>
    <dbReference type="NCBI Taxonomy" id="307627"/>
    <lineage>
        <taxon>Bacteria</taxon>
        <taxon>Pseudomonadati</taxon>
        <taxon>Bacteroidota</taxon>
        <taxon>Flavobacteriia</taxon>
        <taxon>Flavobacteriales</taxon>
        <taxon>Flavobacteriaceae</taxon>
        <taxon>Winogradskyella</taxon>
    </lineage>
</organism>
<sequence length="92" mass="10161">MKLSFLNRTVAAALSFLVLFSTFSLTVEKHFCGDTLVDVAIFTKAKKCGMEVVDIDQSEMVKKSCCKDETEIIKGQDALKITSIDDLASIHK</sequence>
<gene>
    <name evidence="2" type="ORF">V1468_00410</name>
</gene>
<dbReference type="InterPro" id="IPR058512">
    <property type="entry name" value="DUF8199"/>
</dbReference>
<dbReference type="NCBIfam" id="NF047658">
    <property type="entry name" value="HYC_CC_PP"/>
    <property type="match status" value="1"/>
</dbReference>
<reference evidence="2 3" key="1">
    <citation type="submission" date="2024-02" db="EMBL/GenBank/DDBJ databases">
        <title>Winogradskyella poriferorum JCM 12885.</title>
        <authorList>
            <person name="Zhang D.-F."/>
            <person name="Fu Z.-Y."/>
        </authorList>
    </citation>
    <scope>NUCLEOTIDE SEQUENCE [LARGE SCALE GENOMIC DNA]</scope>
    <source>
        <strain evidence="2 3">JCM 12885</strain>
    </source>
</reference>
<evidence type="ECO:0000256" key="1">
    <source>
        <dbReference type="SAM" id="SignalP"/>
    </source>
</evidence>
<dbReference type="EMBL" id="JAZHOU010000001">
    <property type="protein sequence ID" value="MEF3077448.1"/>
    <property type="molecule type" value="Genomic_DNA"/>
</dbReference>
<feature type="chain" id="PRO_5045805654" description="Secreted protein" evidence="1">
    <location>
        <begin position="27"/>
        <end position="92"/>
    </location>
</feature>
<feature type="signal peptide" evidence="1">
    <location>
        <begin position="1"/>
        <end position="26"/>
    </location>
</feature>
<keyword evidence="3" id="KW-1185">Reference proteome</keyword>
<evidence type="ECO:0000313" key="2">
    <source>
        <dbReference type="EMBL" id="MEF3077448.1"/>
    </source>
</evidence>
<evidence type="ECO:0000313" key="3">
    <source>
        <dbReference type="Proteomes" id="UP001356704"/>
    </source>
</evidence>
<dbReference type="Pfam" id="PF26622">
    <property type="entry name" value="DUF8199"/>
    <property type="match status" value="1"/>
</dbReference>